<keyword evidence="4" id="KW-0804">Transcription</keyword>
<dbReference type="Proteomes" id="UP000690515">
    <property type="component" value="Unassembled WGS sequence"/>
</dbReference>
<dbReference type="InterPro" id="IPR036388">
    <property type="entry name" value="WH-like_DNA-bd_sf"/>
</dbReference>
<gene>
    <name evidence="6" type="ORF">KCG35_15535</name>
</gene>
<evidence type="ECO:0000313" key="7">
    <source>
        <dbReference type="Proteomes" id="UP000690515"/>
    </source>
</evidence>
<dbReference type="RefSeq" id="WP_215820708.1">
    <property type="nucleotide sequence ID" value="NZ_JAGSOY010000039.1"/>
</dbReference>
<dbReference type="PANTHER" id="PTHR30126">
    <property type="entry name" value="HTH-TYPE TRANSCRIPTIONAL REGULATOR"/>
    <property type="match status" value="1"/>
</dbReference>
<evidence type="ECO:0000256" key="1">
    <source>
        <dbReference type="ARBA" id="ARBA00009437"/>
    </source>
</evidence>
<comment type="caution">
    <text evidence="6">The sequence shown here is derived from an EMBL/GenBank/DDBJ whole genome shotgun (WGS) entry which is preliminary data.</text>
</comment>
<evidence type="ECO:0000259" key="5">
    <source>
        <dbReference type="PROSITE" id="PS50931"/>
    </source>
</evidence>
<evidence type="ECO:0000256" key="2">
    <source>
        <dbReference type="ARBA" id="ARBA00023015"/>
    </source>
</evidence>
<protein>
    <submittedName>
        <fullName evidence="6">LysR family transcriptional regulator</fullName>
    </submittedName>
</protein>
<dbReference type="Gene3D" id="1.10.10.10">
    <property type="entry name" value="Winged helix-like DNA-binding domain superfamily/Winged helix DNA-binding domain"/>
    <property type="match status" value="1"/>
</dbReference>
<reference evidence="6 7" key="1">
    <citation type="submission" date="2021-04" db="EMBL/GenBank/DDBJ databases">
        <authorList>
            <person name="Pira H."/>
            <person name="Risdian C."/>
            <person name="Wink J."/>
        </authorList>
    </citation>
    <scope>NUCLEOTIDE SEQUENCE [LARGE SCALE GENOMIC DNA]</scope>
    <source>
        <strain evidence="6 7">WH53</strain>
    </source>
</reference>
<comment type="similarity">
    <text evidence="1">Belongs to the LysR transcriptional regulatory family.</text>
</comment>
<evidence type="ECO:0000256" key="3">
    <source>
        <dbReference type="ARBA" id="ARBA00023125"/>
    </source>
</evidence>
<dbReference type="Gene3D" id="3.40.190.290">
    <property type="match status" value="1"/>
</dbReference>
<dbReference type="CDD" id="cd05466">
    <property type="entry name" value="PBP2_LTTR_substrate"/>
    <property type="match status" value="1"/>
</dbReference>
<accession>A0ABS5ZEH9</accession>
<dbReference type="SUPFAM" id="SSF53850">
    <property type="entry name" value="Periplasmic binding protein-like II"/>
    <property type="match status" value="1"/>
</dbReference>
<evidence type="ECO:0000313" key="6">
    <source>
        <dbReference type="EMBL" id="MBU2712479.1"/>
    </source>
</evidence>
<dbReference type="PROSITE" id="PS50931">
    <property type="entry name" value="HTH_LYSR"/>
    <property type="match status" value="1"/>
</dbReference>
<dbReference type="InterPro" id="IPR005119">
    <property type="entry name" value="LysR_subst-bd"/>
</dbReference>
<organism evidence="6 7">
    <name type="scientific">Zooshikella harenae</name>
    <dbReference type="NCBI Taxonomy" id="2827238"/>
    <lineage>
        <taxon>Bacteria</taxon>
        <taxon>Pseudomonadati</taxon>
        <taxon>Pseudomonadota</taxon>
        <taxon>Gammaproteobacteria</taxon>
        <taxon>Oceanospirillales</taxon>
        <taxon>Zooshikellaceae</taxon>
        <taxon>Zooshikella</taxon>
    </lineage>
</organism>
<dbReference type="PANTHER" id="PTHR30126:SF81">
    <property type="entry name" value="HTH-TYPE TRANSCRIPTIONAL REGULATOR ILVY"/>
    <property type="match status" value="1"/>
</dbReference>
<feature type="domain" description="HTH lysR-type" evidence="5">
    <location>
        <begin position="1"/>
        <end position="58"/>
    </location>
</feature>
<keyword evidence="2" id="KW-0805">Transcription regulation</keyword>
<proteinExistence type="inferred from homology"/>
<keyword evidence="3" id="KW-0238">DNA-binding</keyword>
<dbReference type="SUPFAM" id="SSF46785">
    <property type="entry name" value="Winged helix' DNA-binding domain"/>
    <property type="match status" value="1"/>
</dbReference>
<dbReference type="InterPro" id="IPR036390">
    <property type="entry name" value="WH_DNA-bd_sf"/>
</dbReference>
<dbReference type="EMBL" id="JAGSOY010000039">
    <property type="protein sequence ID" value="MBU2712479.1"/>
    <property type="molecule type" value="Genomic_DNA"/>
</dbReference>
<name>A0ABS5ZEH9_9GAMM</name>
<evidence type="ECO:0000256" key="4">
    <source>
        <dbReference type="ARBA" id="ARBA00023163"/>
    </source>
</evidence>
<sequence>MDPQILHAFLAVAESKSFSLAADQLCLTQPAVSKRIANLEQLLDTRLFDRFGRQITLTEAGSALLPRAYRILANIEDTCREIRNLSGEVNGRLAIATSHHIGLHRLPPVLRQFSRTYPEVTLDIRFLDSEQAYEAIQHGEVEVAVITLAPSQADQASNGSKLVTDAICSQPIWQDTLNFVVAPDHPLAKQRSLTLVHLCSTKAVFPGSHTFTHSIVKQVFREQGLTPTISMTTNYLETIKMMVSIGLAWSVLPATMIDDQLTALHPENISLNRSLGYIHHSERTLSNAASAFIKQLNENK</sequence>
<dbReference type="Pfam" id="PF00126">
    <property type="entry name" value="HTH_1"/>
    <property type="match status" value="1"/>
</dbReference>
<dbReference type="InterPro" id="IPR000847">
    <property type="entry name" value="LysR_HTH_N"/>
</dbReference>
<dbReference type="PRINTS" id="PR00039">
    <property type="entry name" value="HTHLYSR"/>
</dbReference>
<keyword evidence="7" id="KW-1185">Reference proteome</keyword>
<dbReference type="Pfam" id="PF03466">
    <property type="entry name" value="LysR_substrate"/>
    <property type="match status" value="1"/>
</dbReference>